<dbReference type="GO" id="GO:0005886">
    <property type="term" value="C:plasma membrane"/>
    <property type="evidence" value="ECO:0007669"/>
    <property type="project" value="UniProtKB-SubCell"/>
</dbReference>
<dbReference type="InterPro" id="IPR036890">
    <property type="entry name" value="HATPase_C_sf"/>
</dbReference>
<dbReference type="SUPFAM" id="SSF55874">
    <property type="entry name" value="ATPase domain of HSP90 chaperone/DNA topoisomerase II/histidine kinase"/>
    <property type="match status" value="1"/>
</dbReference>
<dbReference type="InterPro" id="IPR050482">
    <property type="entry name" value="Sensor_HK_TwoCompSys"/>
</dbReference>
<evidence type="ECO:0000256" key="4">
    <source>
        <dbReference type="ARBA" id="ARBA00022692"/>
    </source>
</evidence>
<dbReference type="GO" id="GO:0000155">
    <property type="term" value="F:phosphorelay sensor kinase activity"/>
    <property type="evidence" value="ECO:0007669"/>
    <property type="project" value="InterPro"/>
</dbReference>
<comment type="subcellular location">
    <subcellularLocation>
        <location evidence="1">Cell membrane</location>
        <topology evidence="1">Multi-pass membrane protein</topology>
    </subcellularLocation>
</comment>
<sequence length="388" mass="44225">MSDKNKTKVELLLEIAELRRREADFHALKGEHEQALRALRERIKELHCLYAITRLAGRRDISQDELFQGVVEIVATSWQYPEITCVKIVAGGRTYVTANYRRARWRQSSPLLVHGEQAGSVEVRYLEERPAMGEGGEGPFLKEERSLIDAVADRLSRILESKRTEEHVRVLSRELIKAQECERQRIARELHDNVAQELSMQRLGIESLLAEEALPESKLRDDLSFMSTRLAAIIAGVRDLSYDLLPPGLEQLGLVATAFRHCEEFSTRHGIQVDFFADGMDDLHLDFETQINLYRIIQEALANVRKHAGATRARVRLIASYPHILLRIEDTGRGFDMDARQTDAPEDKRMGLWNMQERARLLGGRLIIRSKPGAGTKITAEVPCKEKQ</sequence>
<dbReference type="CDD" id="cd16917">
    <property type="entry name" value="HATPase_UhpB-NarQ-NarX-like"/>
    <property type="match status" value="1"/>
</dbReference>
<evidence type="ECO:0000313" key="11">
    <source>
        <dbReference type="EMBL" id="EGJ50145.1"/>
    </source>
</evidence>
<evidence type="ECO:0000259" key="10">
    <source>
        <dbReference type="PROSITE" id="PS50109"/>
    </source>
</evidence>
<name>F3Z2A5_DESAF</name>
<organism evidence="11 12">
    <name type="scientific">Desulfocurvibacter africanus subsp. africanus str. Walvis Bay</name>
    <dbReference type="NCBI Taxonomy" id="690850"/>
    <lineage>
        <taxon>Bacteria</taxon>
        <taxon>Pseudomonadati</taxon>
        <taxon>Thermodesulfobacteriota</taxon>
        <taxon>Desulfovibrionia</taxon>
        <taxon>Desulfovibrionales</taxon>
        <taxon>Desulfovibrionaceae</taxon>
        <taxon>Desulfocurvibacter</taxon>
    </lineage>
</organism>
<keyword evidence="6" id="KW-1133">Transmembrane helix</keyword>
<dbReference type="Gene3D" id="3.30.565.10">
    <property type="entry name" value="Histidine kinase-like ATPase, C-terminal domain"/>
    <property type="match status" value="1"/>
</dbReference>
<gene>
    <name evidence="11" type="ORF">Desaf_1812</name>
</gene>
<dbReference type="STRING" id="690850.Desaf_1812"/>
<protein>
    <submittedName>
        <fullName evidence="11">Putative signal transduction histidine kinase</fullName>
    </submittedName>
</protein>
<dbReference type="Pfam" id="PF02518">
    <property type="entry name" value="HATPase_c"/>
    <property type="match status" value="1"/>
</dbReference>
<evidence type="ECO:0000256" key="1">
    <source>
        <dbReference type="ARBA" id="ARBA00004651"/>
    </source>
</evidence>
<dbReference type="InterPro" id="IPR005467">
    <property type="entry name" value="His_kinase_dom"/>
</dbReference>
<keyword evidence="2" id="KW-1003">Cell membrane</keyword>
<dbReference type="HOGENOM" id="CLU_048405_0_0_7"/>
<dbReference type="KEGG" id="daf:Desaf_1812"/>
<dbReference type="AlphaFoldDB" id="F3Z2A5"/>
<dbReference type="RefSeq" id="WP_014259904.1">
    <property type="nucleotide sequence ID" value="NC_016629.1"/>
</dbReference>
<keyword evidence="3" id="KW-0808">Transferase</keyword>
<feature type="coiled-coil region" evidence="9">
    <location>
        <begin position="1"/>
        <end position="49"/>
    </location>
</feature>
<keyword evidence="12" id="KW-1185">Reference proteome</keyword>
<accession>F3Z2A5</accession>
<dbReference type="InterPro" id="IPR011712">
    <property type="entry name" value="Sig_transdc_His_kin_sub3_dim/P"/>
</dbReference>
<evidence type="ECO:0000313" key="12">
    <source>
        <dbReference type="Proteomes" id="UP000007844"/>
    </source>
</evidence>
<dbReference type="EMBL" id="CP003221">
    <property type="protein sequence ID" value="EGJ50145.1"/>
    <property type="molecule type" value="Genomic_DNA"/>
</dbReference>
<keyword evidence="9" id="KW-0175">Coiled coil</keyword>
<dbReference type="InterPro" id="IPR003594">
    <property type="entry name" value="HATPase_dom"/>
</dbReference>
<evidence type="ECO:0000256" key="8">
    <source>
        <dbReference type="ARBA" id="ARBA00023136"/>
    </source>
</evidence>
<evidence type="ECO:0000256" key="6">
    <source>
        <dbReference type="ARBA" id="ARBA00022989"/>
    </source>
</evidence>
<dbReference type="GO" id="GO:0046983">
    <property type="term" value="F:protein dimerization activity"/>
    <property type="evidence" value="ECO:0007669"/>
    <property type="project" value="InterPro"/>
</dbReference>
<dbReference type="PROSITE" id="PS50109">
    <property type="entry name" value="HIS_KIN"/>
    <property type="match status" value="1"/>
</dbReference>
<dbReference type="PANTHER" id="PTHR24421:SF37">
    <property type="entry name" value="SENSOR HISTIDINE KINASE NARS"/>
    <property type="match status" value="1"/>
</dbReference>
<dbReference type="Proteomes" id="UP000007844">
    <property type="component" value="Chromosome"/>
</dbReference>
<dbReference type="Gene3D" id="1.20.5.1930">
    <property type="match status" value="1"/>
</dbReference>
<keyword evidence="7" id="KW-0902">Two-component regulatory system</keyword>
<evidence type="ECO:0000256" key="7">
    <source>
        <dbReference type="ARBA" id="ARBA00023012"/>
    </source>
</evidence>
<evidence type="ECO:0000256" key="2">
    <source>
        <dbReference type="ARBA" id="ARBA00022475"/>
    </source>
</evidence>
<dbReference type="eggNOG" id="COG4585">
    <property type="taxonomic scope" value="Bacteria"/>
</dbReference>
<dbReference type="PANTHER" id="PTHR24421">
    <property type="entry name" value="NITRATE/NITRITE SENSOR PROTEIN NARX-RELATED"/>
    <property type="match status" value="1"/>
</dbReference>
<evidence type="ECO:0000256" key="3">
    <source>
        <dbReference type="ARBA" id="ARBA00022679"/>
    </source>
</evidence>
<evidence type="ECO:0000256" key="9">
    <source>
        <dbReference type="SAM" id="Coils"/>
    </source>
</evidence>
<dbReference type="SMART" id="SM00387">
    <property type="entry name" value="HATPase_c"/>
    <property type="match status" value="1"/>
</dbReference>
<evidence type="ECO:0000256" key="5">
    <source>
        <dbReference type="ARBA" id="ARBA00022777"/>
    </source>
</evidence>
<feature type="domain" description="Histidine kinase" evidence="10">
    <location>
        <begin position="189"/>
        <end position="386"/>
    </location>
</feature>
<keyword evidence="8" id="KW-0472">Membrane</keyword>
<proteinExistence type="predicted"/>
<keyword evidence="5 11" id="KW-0418">Kinase</keyword>
<reference evidence="11 12" key="1">
    <citation type="journal article" date="2011" name="J. Bacteriol.">
        <title>Genome sequence of the mercury-methylating and pleomorphic Desulfovibrio africanus Strain Walvis Bay.</title>
        <authorList>
            <person name="Brown S.D."/>
            <person name="Wall J.D."/>
            <person name="Kucken A.M."/>
            <person name="Gilmour C.C."/>
            <person name="Podar M."/>
            <person name="Brandt C.C."/>
            <person name="Teshima H."/>
            <person name="Detter J.C."/>
            <person name="Han C.S."/>
            <person name="Land M.L."/>
            <person name="Lucas S."/>
            <person name="Han J."/>
            <person name="Pennacchio L."/>
            <person name="Nolan M."/>
            <person name="Pitluck S."/>
            <person name="Woyke T."/>
            <person name="Goodwin L."/>
            <person name="Palumbo A.V."/>
            <person name="Elias D.A."/>
        </authorList>
    </citation>
    <scope>NUCLEOTIDE SEQUENCE [LARGE SCALE GENOMIC DNA]</scope>
    <source>
        <strain evidence="11 12">Walvis Bay</strain>
    </source>
</reference>
<dbReference type="Pfam" id="PF07730">
    <property type="entry name" value="HisKA_3"/>
    <property type="match status" value="1"/>
</dbReference>
<keyword evidence="4" id="KW-0812">Transmembrane</keyword>